<protein>
    <submittedName>
        <fullName evidence="1">Uncharacterized protein</fullName>
    </submittedName>
</protein>
<evidence type="ECO:0000313" key="1">
    <source>
        <dbReference type="EMBL" id="MBJ7610034.1"/>
    </source>
</evidence>
<evidence type="ECO:0000313" key="2">
    <source>
        <dbReference type="Proteomes" id="UP000614410"/>
    </source>
</evidence>
<name>A0A934KGB7_9BACT</name>
<proteinExistence type="predicted"/>
<dbReference type="AlphaFoldDB" id="A0A934KGB7"/>
<dbReference type="EMBL" id="JAEKNN010000054">
    <property type="protein sequence ID" value="MBJ7610034.1"/>
    <property type="molecule type" value="Genomic_DNA"/>
</dbReference>
<comment type="caution">
    <text evidence="1">The sequence shown here is derived from an EMBL/GenBank/DDBJ whole genome shotgun (WGS) entry which is preliminary data.</text>
</comment>
<dbReference type="Proteomes" id="UP000614410">
    <property type="component" value="Unassembled WGS sequence"/>
</dbReference>
<gene>
    <name evidence="1" type="ORF">JF887_11485</name>
</gene>
<organism evidence="1 2">
    <name type="scientific">Candidatus Amunia macphersoniae</name>
    <dbReference type="NCBI Taxonomy" id="3127014"/>
    <lineage>
        <taxon>Bacteria</taxon>
        <taxon>Bacillati</taxon>
        <taxon>Candidatus Dormiibacterota</taxon>
        <taxon>Candidatus Dormibacteria</taxon>
        <taxon>Candidatus Aeolococcales</taxon>
        <taxon>Candidatus Aeolococcaceae</taxon>
        <taxon>Candidatus Amunia</taxon>
    </lineage>
</organism>
<reference evidence="1 2" key="1">
    <citation type="submission" date="2020-10" db="EMBL/GenBank/DDBJ databases">
        <title>Ca. Dormibacterota MAGs.</title>
        <authorList>
            <person name="Montgomery K."/>
        </authorList>
    </citation>
    <scope>NUCLEOTIDE SEQUENCE [LARGE SCALE GENOMIC DNA]</scope>
    <source>
        <strain evidence="1">Mitchell_Peninsula_5</strain>
    </source>
</reference>
<sequence>MKAAPDIRTAEWVVTGLRGFAESVLSIVPCGFPAYVRVFHPAYRRVGATSARVRWQDVAAANQTHAHAGMQLNALTGSYHFINHAQPGIFDQPPFVGALPNELFAQLAVALARHTSTPERCWFSIWTGFGAIPSDVRAAPTFSTREREYHLLAASAADAVEDVRKMSTLPPINLWWPDDRAWCVATEIDLNTTYVGCDDATRDEILVLPRVEDLAIDPQTGIGWDSDHLNPLV</sequence>
<accession>A0A934KGB7</accession>